<dbReference type="EMBL" id="AP024955">
    <property type="protein sequence ID" value="BCZ77081.1"/>
    <property type="molecule type" value="Genomic_DNA"/>
</dbReference>
<accession>A0ABN6J8T4</accession>
<proteinExistence type="predicted"/>
<evidence type="ECO:0000313" key="1">
    <source>
        <dbReference type="EMBL" id="BCZ77081.1"/>
    </source>
</evidence>
<reference evidence="1 2" key="1">
    <citation type="journal article" date="2022" name="Front. Microbiol.">
        <title>Identification and characterization of a novel class of self-sufficient cytochrome P450 hydroxylase involved in cyclohexanecarboxylate degradation in Paraburkholderia terrae strain KU-64.</title>
        <authorList>
            <person name="Yamamoto T."/>
            <person name="Hasegawa Y."/>
            <person name="Iwaki H."/>
        </authorList>
    </citation>
    <scope>NUCLEOTIDE SEQUENCE [LARGE SCALE GENOMIC DNA]</scope>
    <source>
        <strain evidence="1 2">KU-64</strain>
    </source>
</reference>
<dbReference type="Proteomes" id="UP001319874">
    <property type="component" value="Chromosome 1"/>
</dbReference>
<gene>
    <name evidence="1" type="ORF">PTKU64_07560</name>
</gene>
<protein>
    <submittedName>
        <fullName evidence="1">Uncharacterized protein</fullName>
    </submittedName>
</protein>
<sequence>MIGRAVHMNHVEALALKQRAQFADRADKAPEFLELGGKLHRQRADIGNAACMLQQPAGFWRTDEDFVALGQSPRNRNDVCVVTASATFMEVGQ</sequence>
<name>A0ABN6J8T4_9BURK</name>
<keyword evidence="2" id="KW-1185">Reference proteome</keyword>
<organism evidence="1 2">
    <name type="scientific">Paraburkholderia terrae</name>
    <dbReference type="NCBI Taxonomy" id="311230"/>
    <lineage>
        <taxon>Bacteria</taxon>
        <taxon>Pseudomonadati</taxon>
        <taxon>Pseudomonadota</taxon>
        <taxon>Betaproteobacteria</taxon>
        <taxon>Burkholderiales</taxon>
        <taxon>Burkholderiaceae</taxon>
        <taxon>Paraburkholderia</taxon>
    </lineage>
</organism>
<evidence type="ECO:0000313" key="2">
    <source>
        <dbReference type="Proteomes" id="UP001319874"/>
    </source>
</evidence>